<dbReference type="EMBL" id="LJPT01000164">
    <property type="protein sequence ID" value="KPW44452.1"/>
    <property type="molecule type" value="Genomic_DNA"/>
</dbReference>
<feature type="transmembrane region" description="Helical" evidence="7">
    <location>
        <begin position="445"/>
        <end position="465"/>
    </location>
</feature>
<feature type="domain" description="Peptidase M16 N-terminal" evidence="8">
    <location>
        <begin position="58"/>
        <end position="160"/>
    </location>
</feature>
<protein>
    <submittedName>
        <fullName evidence="10">Peptidase, M16 family</fullName>
    </submittedName>
</protein>
<keyword evidence="7" id="KW-1133">Transmembrane helix</keyword>
<keyword evidence="7" id="KW-0812">Transmembrane</keyword>
<evidence type="ECO:0000256" key="7">
    <source>
        <dbReference type="SAM" id="Phobius"/>
    </source>
</evidence>
<comment type="similarity">
    <text evidence="1">Belongs to the peptidase M16 family.</text>
</comment>
<dbReference type="GO" id="GO:0046872">
    <property type="term" value="F:metal ion binding"/>
    <property type="evidence" value="ECO:0007669"/>
    <property type="project" value="InterPro"/>
</dbReference>
<evidence type="ECO:0000259" key="8">
    <source>
        <dbReference type="Pfam" id="PF00675"/>
    </source>
</evidence>
<dbReference type="Gene3D" id="3.30.830.10">
    <property type="entry name" value="Metalloenzyme, LuxS/M16 peptidase-like"/>
    <property type="match status" value="2"/>
</dbReference>
<feature type="domain" description="Peptidase M16 C-terminal" evidence="9">
    <location>
        <begin position="202"/>
        <end position="373"/>
    </location>
</feature>
<accession>A0A0P9NLB7</accession>
<dbReference type="PANTHER" id="PTHR43690">
    <property type="entry name" value="NARDILYSIN"/>
    <property type="match status" value="1"/>
</dbReference>
<evidence type="ECO:0000313" key="11">
    <source>
        <dbReference type="Proteomes" id="UP000050425"/>
    </source>
</evidence>
<evidence type="ECO:0000256" key="4">
    <source>
        <dbReference type="ARBA" id="ARBA00022833"/>
    </source>
</evidence>
<evidence type="ECO:0000256" key="6">
    <source>
        <dbReference type="SAM" id="MobiDB-lite"/>
    </source>
</evidence>
<name>A0A0P9NLB7_9PSED</name>
<feature type="region of interest" description="Disordered" evidence="6">
    <location>
        <begin position="246"/>
        <end position="268"/>
    </location>
</feature>
<reference evidence="10 11" key="1">
    <citation type="submission" date="2015-09" db="EMBL/GenBank/DDBJ databases">
        <title>Genome announcement of multiple Pseudomonas syringae strains.</title>
        <authorList>
            <person name="Thakur S."/>
            <person name="Wang P.W."/>
            <person name="Gong Y."/>
            <person name="Weir B.S."/>
            <person name="Guttman D.S."/>
        </authorList>
    </citation>
    <scope>NUCLEOTIDE SEQUENCE [LARGE SCALE GENOMIC DNA]</scope>
    <source>
        <strain evidence="10 11">ICMP4303</strain>
    </source>
</reference>
<dbReference type="PATRIC" id="fig|251702.3.peg.5452"/>
<dbReference type="Proteomes" id="UP000050425">
    <property type="component" value="Unassembled WGS sequence"/>
</dbReference>
<dbReference type="InterPro" id="IPR011249">
    <property type="entry name" value="Metalloenz_LuxS/M16"/>
</dbReference>
<keyword evidence="4" id="KW-0862">Zinc</keyword>
<dbReference type="AlphaFoldDB" id="A0A0P9NLB7"/>
<dbReference type="GO" id="GO:0008237">
    <property type="term" value="F:metallopeptidase activity"/>
    <property type="evidence" value="ECO:0007669"/>
    <property type="project" value="UniProtKB-KW"/>
</dbReference>
<dbReference type="GO" id="GO:0006508">
    <property type="term" value="P:proteolysis"/>
    <property type="evidence" value="ECO:0007669"/>
    <property type="project" value="UniProtKB-KW"/>
</dbReference>
<dbReference type="SUPFAM" id="SSF63411">
    <property type="entry name" value="LuxS/MPP-like metallohydrolase"/>
    <property type="match status" value="2"/>
</dbReference>
<evidence type="ECO:0000256" key="5">
    <source>
        <dbReference type="ARBA" id="ARBA00023049"/>
    </source>
</evidence>
<dbReference type="InterPro" id="IPR011765">
    <property type="entry name" value="Pept_M16_N"/>
</dbReference>
<evidence type="ECO:0000256" key="2">
    <source>
        <dbReference type="ARBA" id="ARBA00022670"/>
    </source>
</evidence>
<keyword evidence="3" id="KW-0378">Hydrolase</keyword>
<sequence>MLNIPARQESCFMRCLLFACLLLGSLPSFALDRLQVEGYLLPNGLQVLLKPGYEKGHVAIRLVVGIGFDDFPCQDKELPHLLEHLLFSGIDDGGEGGLEERMQALGGEWNAFTSNADTTFVIEAPARNQRKVLDLLLEIMTRTELSQARLDGVKRVVEREDGGHFSHLQRLLDRRDSGRSAISQLAVEMGLKCAERPEVDGIKLEHIEDVFANWYAPNNMTLIVVGDLDKLLPAYLERTYGKLAPTDPIDHPPLAPGSGSAQARQELQRGGLGESAKLHLIYPEPQLDDQHDETWDLVKAYLDWALYTELRLKRSLSYGPSAEREVFGDVGFLSLNADVERNDTDEAERDIRALVERLQKEGMQPATFARLQQLAIDRQSWATQGNSALADYYWSALNDYEKGRFEDPAKRIKAVKLETANQAMRQLLAQPGYMRIEKPLFSYDGLYWLAGGVLGLIVLLAVWRWRARGKT</sequence>
<keyword evidence="2" id="KW-0645">Protease</keyword>
<comment type="caution">
    <text evidence="10">The sequence shown here is derived from an EMBL/GenBank/DDBJ whole genome shotgun (WGS) entry which is preliminary data.</text>
</comment>
<evidence type="ECO:0000256" key="3">
    <source>
        <dbReference type="ARBA" id="ARBA00022801"/>
    </source>
</evidence>
<evidence type="ECO:0000259" key="9">
    <source>
        <dbReference type="Pfam" id="PF05193"/>
    </source>
</evidence>
<evidence type="ECO:0000256" key="1">
    <source>
        <dbReference type="ARBA" id="ARBA00007261"/>
    </source>
</evidence>
<evidence type="ECO:0000313" key="10">
    <source>
        <dbReference type="EMBL" id="KPW44452.1"/>
    </source>
</evidence>
<dbReference type="PANTHER" id="PTHR43690:SF17">
    <property type="entry name" value="PROTEIN YHJJ"/>
    <property type="match status" value="1"/>
</dbReference>
<organism evidence="10 11">
    <name type="scientific">Pseudomonas syringae pv. antirrhini</name>
    <dbReference type="NCBI Taxonomy" id="251702"/>
    <lineage>
        <taxon>Bacteria</taxon>
        <taxon>Pseudomonadati</taxon>
        <taxon>Pseudomonadota</taxon>
        <taxon>Gammaproteobacteria</taxon>
        <taxon>Pseudomonadales</taxon>
        <taxon>Pseudomonadaceae</taxon>
        <taxon>Pseudomonas</taxon>
    </lineage>
</organism>
<dbReference type="Pfam" id="PF05193">
    <property type="entry name" value="Peptidase_M16_C"/>
    <property type="match status" value="1"/>
</dbReference>
<keyword evidence="5" id="KW-0482">Metalloprotease</keyword>
<keyword evidence="7" id="KW-0472">Membrane</keyword>
<gene>
    <name evidence="10" type="ORF">ALO88_05503</name>
</gene>
<dbReference type="InterPro" id="IPR007863">
    <property type="entry name" value="Peptidase_M16_C"/>
</dbReference>
<dbReference type="Pfam" id="PF00675">
    <property type="entry name" value="Peptidase_M16"/>
    <property type="match status" value="1"/>
</dbReference>
<dbReference type="InterPro" id="IPR050626">
    <property type="entry name" value="Peptidase_M16"/>
</dbReference>
<proteinExistence type="inferred from homology"/>